<accession>A0ACB8UA39</accession>
<evidence type="ECO:0000313" key="1">
    <source>
        <dbReference type="EMBL" id="KAI0091111.1"/>
    </source>
</evidence>
<comment type="caution">
    <text evidence="1">The sequence shown here is derived from an EMBL/GenBank/DDBJ whole genome shotgun (WGS) entry which is preliminary data.</text>
</comment>
<protein>
    <submittedName>
        <fullName evidence="1">Uncharacterized protein</fullName>
    </submittedName>
</protein>
<proteinExistence type="predicted"/>
<dbReference type="Proteomes" id="UP001055072">
    <property type="component" value="Unassembled WGS sequence"/>
</dbReference>
<reference evidence="1" key="1">
    <citation type="journal article" date="2021" name="Environ. Microbiol.">
        <title>Gene family expansions and transcriptome signatures uncover fungal adaptations to wood decay.</title>
        <authorList>
            <person name="Hage H."/>
            <person name="Miyauchi S."/>
            <person name="Viragh M."/>
            <person name="Drula E."/>
            <person name="Min B."/>
            <person name="Chaduli D."/>
            <person name="Navarro D."/>
            <person name="Favel A."/>
            <person name="Norest M."/>
            <person name="Lesage-Meessen L."/>
            <person name="Balint B."/>
            <person name="Merenyi Z."/>
            <person name="de Eugenio L."/>
            <person name="Morin E."/>
            <person name="Martinez A.T."/>
            <person name="Baldrian P."/>
            <person name="Stursova M."/>
            <person name="Martinez M.J."/>
            <person name="Novotny C."/>
            <person name="Magnuson J.K."/>
            <person name="Spatafora J.W."/>
            <person name="Maurice S."/>
            <person name="Pangilinan J."/>
            <person name="Andreopoulos W."/>
            <person name="LaButti K."/>
            <person name="Hundley H."/>
            <person name="Na H."/>
            <person name="Kuo A."/>
            <person name="Barry K."/>
            <person name="Lipzen A."/>
            <person name="Henrissat B."/>
            <person name="Riley R."/>
            <person name="Ahrendt S."/>
            <person name="Nagy L.G."/>
            <person name="Grigoriev I.V."/>
            <person name="Martin F."/>
            <person name="Rosso M.N."/>
        </authorList>
    </citation>
    <scope>NUCLEOTIDE SEQUENCE</scope>
    <source>
        <strain evidence="1">CBS 384.51</strain>
    </source>
</reference>
<name>A0ACB8UA39_9APHY</name>
<gene>
    <name evidence="1" type="ORF">BDY19DRAFT_904594</name>
</gene>
<organism evidence="1 2">
    <name type="scientific">Irpex rosettiformis</name>
    <dbReference type="NCBI Taxonomy" id="378272"/>
    <lineage>
        <taxon>Eukaryota</taxon>
        <taxon>Fungi</taxon>
        <taxon>Dikarya</taxon>
        <taxon>Basidiomycota</taxon>
        <taxon>Agaricomycotina</taxon>
        <taxon>Agaricomycetes</taxon>
        <taxon>Polyporales</taxon>
        <taxon>Irpicaceae</taxon>
        <taxon>Irpex</taxon>
    </lineage>
</organism>
<dbReference type="EMBL" id="MU274906">
    <property type="protein sequence ID" value="KAI0091111.1"/>
    <property type="molecule type" value="Genomic_DNA"/>
</dbReference>
<sequence length="307" mass="34929">MFSISFLSYIGWVTFLLDITDGYTWARRAVVLMLSLHLLKLSYEAWIPPAADFPGLWASIEETYPSLLEHSIEGIRAEVELSVPLDELHTLITMVEDATLEQKRGVLMLLHDIKHTVADLKVAVDEYHAEIDICSYRVLHAHDHALITLQDAKRSRPLLQRILSFKEPDMLGCLMAENNPEIFRYYGPNPLDSMWISLIRNNSDSEAKTDSPFHKVHIQQGVLTAHLLAGRKVLRAATGRLGELWSKKIFSATTMSTDDQVRKIDEGMGMLRKLWMHFKEEVEELKKKRLSSSTKPIVDANNGLVVP</sequence>
<keyword evidence="2" id="KW-1185">Reference proteome</keyword>
<evidence type="ECO:0000313" key="2">
    <source>
        <dbReference type="Proteomes" id="UP001055072"/>
    </source>
</evidence>